<protein>
    <recommendedName>
        <fullName evidence="2">Alpha/beta hydrolase fold-3 domain-containing protein</fullName>
    </recommendedName>
</protein>
<proteinExistence type="predicted"/>
<evidence type="ECO:0000313" key="4">
    <source>
        <dbReference type="Proteomes" id="UP001220256"/>
    </source>
</evidence>
<gene>
    <name evidence="3" type="ORF">N7505_003824</name>
</gene>
<dbReference type="EMBL" id="JAPVEB010000002">
    <property type="protein sequence ID" value="KAJ5275279.1"/>
    <property type="molecule type" value="Genomic_DNA"/>
</dbReference>
<accession>A0ABQ8WRA2</accession>
<evidence type="ECO:0000313" key="3">
    <source>
        <dbReference type="EMBL" id="KAJ5275279.1"/>
    </source>
</evidence>
<keyword evidence="4" id="KW-1185">Reference proteome</keyword>
<dbReference type="Proteomes" id="UP001220256">
    <property type="component" value="Unassembled WGS sequence"/>
</dbReference>
<dbReference type="InterPro" id="IPR029058">
    <property type="entry name" value="AB_hydrolase_fold"/>
</dbReference>
<dbReference type="Gene3D" id="3.40.50.1820">
    <property type="entry name" value="alpha/beta hydrolase"/>
    <property type="match status" value="1"/>
</dbReference>
<organism evidence="3 4">
    <name type="scientific">Penicillium chrysogenum</name>
    <name type="common">Penicillium notatum</name>
    <dbReference type="NCBI Taxonomy" id="5076"/>
    <lineage>
        <taxon>Eukaryota</taxon>
        <taxon>Fungi</taxon>
        <taxon>Dikarya</taxon>
        <taxon>Ascomycota</taxon>
        <taxon>Pezizomycotina</taxon>
        <taxon>Eurotiomycetes</taxon>
        <taxon>Eurotiomycetidae</taxon>
        <taxon>Eurotiales</taxon>
        <taxon>Aspergillaceae</taxon>
        <taxon>Penicillium</taxon>
        <taxon>Penicillium chrysogenum species complex</taxon>
    </lineage>
</organism>
<feature type="domain" description="Alpha/beta hydrolase fold-3" evidence="2">
    <location>
        <begin position="90"/>
        <end position="289"/>
    </location>
</feature>
<dbReference type="Pfam" id="PF07859">
    <property type="entry name" value="Abhydrolase_3"/>
    <property type="match status" value="1"/>
</dbReference>
<dbReference type="SUPFAM" id="SSF53474">
    <property type="entry name" value="alpha/beta-Hydrolases"/>
    <property type="match status" value="1"/>
</dbReference>
<dbReference type="PANTHER" id="PTHR48081:SF8">
    <property type="entry name" value="ALPHA_BETA HYDROLASE FOLD-3 DOMAIN-CONTAINING PROTEIN-RELATED"/>
    <property type="match status" value="1"/>
</dbReference>
<reference evidence="3 4" key="1">
    <citation type="journal article" date="2023" name="IMA Fungus">
        <title>Comparative genomic study of the Penicillium genus elucidates a diverse pangenome and 15 lateral gene transfer events.</title>
        <authorList>
            <person name="Petersen C."/>
            <person name="Sorensen T."/>
            <person name="Nielsen M.R."/>
            <person name="Sondergaard T.E."/>
            <person name="Sorensen J.L."/>
            <person name="Fitzpatrick D.A."/>
            <person name="Frisvad J.C."/>
            <person name="Nielsen K.L."/>
        </authorList>
    </citation>
    <scope>NUCLEOTIDE SEQUENCE [LARGE SCALE GENOMIC DNA]</scope>
    <source>
        <strain evidence="3 4">IBT 3361</strain>
    </source>
</reference>
<evidence type="ECO:0000256" key="1">
    <source>
        <dbReference type="ARBA" id="ARBA00022801"/>
    </source>
</evidence>
<dbReference type="InterPro" id="IPR050300">
    <property type="entry name" value="GDXG_lipolytic_enzyme"/>
</dbReference>
<keyword evidence="1" id="KW-0378">Hydrolase</keyword>
<dbReference type="InterPro" id="IPR013094">
    <property type="entry name" value="AB_hydrolase_3"/>
</dbReference>
<name>A0ABQ8WRA2_PENCH</name>
<comment type="caution">
    <text evidence="3">The sequence shown here is derived from an EMBL/GenBank/DDBJ whole genome shotgun (WGS) entry which is preliminary data.</text>
</comment>
<dbReference type="PANTHER" id="PTHR48081">
    <property type="entry name" value="AB HYDROLASE SUPERFAMILY PROTEIN C4A8.06C"/>
    <property type="match status" value="1"/>
</dbReference>
<evidence type="ECO:0000259" key="2">
    <source>
        <dbReference type="Pfam" id="PF07859"/>
    </source>
</evidence>
<sequence>MCDFSKYGIPSDEWLQVEATLPAAEEQSLSGLKRTANEGREVVARKAMAEFSKQVFMHDQTICARDGYKLEARSYRPMSASPTEILPIYMHFHGGGFLFGTLSSEDAICSRLAVNTHVVVINVNYRHTPEYTYPAAWNDAEDAFVWVCENIARLNGDPDKIVVGGISAGAWLAASLTVEIKAPSLANTTHPWPDPSLSSYSQNENAPILNMRRKQLFNGLLQVENPDPTDKRLNPGLLSSEDAKKLPATTLGIAGYDPLRDEGLLYGKLLAENGVPTNVNVFKGVPHGFRRFGERLSVCKQWDQTMEDGIRWALTKPSASGEFIIREH</sequence>